<keyword evidence="2" id="KW-1185">Reference proteome</keyword>
<protein>
    <submittedName>
        <fullName evidence="1">Uncharacterized protein</fullName>
    </submittedName>
</protein>
<organism evidence="1 2">
    <name type="scientific">Ooceraea biroi</name>
    <name type="common">Clonal raider ant</name>
    <name type="synonym">Cerapachys biroi</name>
    <dbReference type="NCBI Taxonomy" id="2015173"/>
    <lineage>
        <taxon>Eukaryota</taxon>
        <taxon>Metazoa</taxon>
        <taxon>Ecdysozoa</taxon>
        <taxon>Arthropoda</taxon>
        <taxon>Hexapoda</taxon>
        <taxon>Insecta</taxon>
        <taxon>Pterygota</taxon>
        <taxon>Neoptera</taxon>
        <taxon>Endopterygota</taxon>
        <taxon>Hymenoptera</taxon>
        <taxon>Apocrita</taxon>
        <taxon>Aculeata</taxon>
        <taxon>Formicoidea</taxon>
        <taxon>Formicidae</taxon>
        <taxon>Dorylinae</taxon>
        <taxon>Ooceraea</taxon>
    </lineage>
</organism>
<evidence type="ECO:0000313" key="2">
    <source>
        <dbReference type="Proteomes" id="UP000053097"/>
    </source>
</evidence>
<dbReference type="Proteomes" id="UP000053097">
    <property type="component" value="Unassembled WGS sequence"/>
</dbReference>
<gene>
    <name evidence="1" type="ORF">X777_06454</name>
</gene>
<reference evidence="1 2" key="1">
    <citation type="journal article" date="2014" name="Curr. Biol.">
        <title>The genome of the clonal raider ant Cerapachys biroi.</title>
        <authorList>
            <person name="Oxley P.R."/>
            <person name="Ji L."/>
            <person name="Fetter-Pruneda I."/>
            <person name="McKenzie S.K."/>
            <person name="Li C."/>
            <person name="Hu H."/>
            <person name="Zhang G."/>
            <person name="Kronauer D.J."/>
        </authorList>
    </citation>
    <scope>NUCLEOTIDE SEQUENCE [LARGE SCALE GENOMIC DNA]</scope>
</reference>
<dbReference type="AlphaFoldDB" id="A0A026WBN2"/>
<dbReference type="EMBL" id="KK107293">
    <property type="protein sequence ID" value="EZA53373.1"/>
    <property type="molecule type" value="Genomic_DNA"/>
</dbReference>
<name>A0A026WBN2_OOCBI</name>
<proteinExistence type="predicted"/>
<evidence type="ECO:0000313" key="1">
    <source>
        <dbReference type="EMBL" id="EZA53373.1"/>
    </source>
</evidence>
<accession>A0A026WBN2</accession>
<sequence length="163" mass="19251">MEKLNEERKREKENYENLYVVPRLKANEIQDRPVTDRTVALVAKVPNSGRSCSTLRFPSDGAREIHGPRKERCVRKRNDAREEDEECGRSTRRRSCLDLTLRTDIIAWESAISRKRRSDFFQSDFFRHMWMGVMEKRISRVNNDRLVPRACGKSHISDPSREQ</sequence>